<feature type="domain" description="EF-hand" evidence="3">
    <location>
        <begin position="2172"/>
        <end position="2207"/>
    </location>
</feature>
<dbReference type="SMART" id="SM00015">
    <property type="entry name" value="IQ"/>
    <property type="match status" value="3"/>
</dbReference>
<gene>
    <name evidence="4" type="ORF">TrLO_g9383</name>
</gene>
<comment type="caution">
    <text evidence="4">The sequence shown here is derived from an EMBL/GenBank/DDBJ whole genome shotgun (WGS) entry which is preliminary data.</text>
</comment>
<dbReference type="GO" id="GO:0005509">
    <property type="term" value="F:calcium ion binding"/>
    <property type="evidence" value="ECO:0007669"/>
    <property type="project" value="InterPro"/>
</dbReference>
<protein>
    <recommendedName>
        <fullName evidence="3">EF-hand domain-containing protein</fullName>
    </recommendedName>
</protein>
<feature type="region of interest" description="Disordered" evidence="2">
    <location>
        <begin position="2350"/>
        <end position="2372"/>
    </location>
</feature>
<evidence type="ECO:0000313" key="5">
    <source>
        <dbReference type="Proteomes" id="UP001165122"/>
    </source>
</evidence>
<organism evidence="4 5">
    <name type="scientific">Triparma laevis f. longispina</name>
    <dbReference type="NCBI Taxonomy" id="1714387"/>
    <lineage>
        <taxon>Eukaryota</taxon>
        <taxon>Sar</taxon>
        <taxon>Stramenopiles</taxon>
        <taxon>Ochrophyta</taxon>
        <taxon>Bolidophyceae</taxon>
        <taxon>Parmales</taxon>
        <taxon>Triparmaceae</taxon>
        <taxon>Triparma</taxon>
    </lineage>
</organism>
<keyword evidence="5" id="KW-1185">Reference proteome</keyword>
<feature type="region of interest" description="Disordered" evidence="2">
    <location>
        <begin position="1"/>
        <end position="25"/>
    </location>
</feature>
<dbReference type="CDD" id="cd19757">
    <property type="entry name" value="Bbox1"/>
    <property type="match status" value="1"/>
</dbReference>
<dbReference type="Proteomes" id="UP001165122">
    <property type="component" value="Unassembled WGS sequence"/>
</dbReference>
<reference evidence="5" key="1">
    <citation type="journal article" date="2023" name="Commun. Biol.">
        <title>Genome analysis of Parmales, the sister group of diatoms, reveals the evolutionary specialization of diatoms from phago-mixotrophs to photoautotrophs.</title>
        <authorList>
            <person name="Ban H."/>
            <person name="Sato S."/>
            <person name="Yoshikawa S."/>
            <person name="Yamada K."/>
            <person name="Nakamura Y."/>
            <person name="Ichinomiya M."/>
            <person name="Sato N."/>
            <person name="Blanc-Mathieu R."/>
            <person name="Endo H."/>
            <person name="Kuwata A."/>
            <person name="Ogata H."/>
        </authorList>
    </citation>
    <scope>NUCLEOTIDE SEQUENCE [LARGE SCALE GENOMIC DNA]</scope>
    <source>
        <strain evidence="5">NIES 3700</strain>
    </source>
</reference>
<dbReference type="OrthoDB" id="191686at2759"/>
<dbReference type="Gene3D" id="3.80.10.10">
    <property type="entry name" value="Ribonuclease Inhibitor"/>
    <property type="match status" value="3"/>
</dbReference>
<feature type="compositionally biased region" description="Pro residues" evidence="2">
    <location>
        <begin position="1"/>
        <end position="17"/>
    </location>
</feature>
<proteinExistence type="predicted"/>
<evidence type="ECO:0000256" key="2">
    <source>
        <dbReference type="SAM" id="MobiDB-lite"/>
    </source>
</evidence>
<evidence type="ECO:0000256" key="1">
    <source>
        <dbReference type="SAM" id="Coils"/>
    </source>
</evidence>
<dbReference type="GO" id="GO:0019005">
    <property type="term" value="C:SCF ubiquitin ligase complex"/>
    <property type="evidence" value="ECO:0007669"/>
    <property type="project" value="TreeGrafter"/>
</dbReference>
<dbReference type="PROSITE" id="PS50222">
    <property type="entry name" value="EF_HAND_2"/>
    <property type="match status" value="2"/>
</dbReference>
<name>A0A9W7FSE1_9STRA</name>
<feature type="compositionally biased region" description="Basic and acidic residues" evidence="2">
    <location>
        <begin position="2357"/>
        <end position="2368"/>
    </location>
</feature>
<feature type="coiled-coil region" evidence="1">
    <location>
        <begin position="1138"/>
        <end position="1175"/>
    </location>
</feature>
<dbReference type="PANTHER" id="PTHR13318">
    <property type="entry name" value="PARTNER OF PAIRED, ISOFORM B-RELATED"/>
    <property type="match status" value="1"/>
</dbReference>
<dbReference type="SMART" id="SM00367">
    <property type="entry name" value="LRR_CC"/>
    <property type="match status" value="6"/>
</dbReference>
<feature type="compositionally biased region" description="Basic and acidic residues" evidence="2">
    <location>
        <begin position="1753"/>
        <end position="1765"/>
    </location>
</feature>
<dbReference type="InterPro" id="IPR011992">
    <property type="entry name" value="EF-hand-dom_pair"/>
</dbReference>
<feature type="coiled-coil region" evidence="1">
    <location>
        <begin position="1841"/>
        <end position="1870"/>
    </location>
</feature>
<feature type="domain" description="EF-hand" evidence="3">
    <location>
        <begin position="2241"/>
        <end position="2276"/>
    </location>
</feature>
<dbReference type="Gene3D" id="1.10.238.10">
    <property type="entry name" value="EF-hand"/>
    <property type="match status" value="1"/>
</dbReference>
<keyword evidence="1" id="KW-0175">Coiled coil</keyword>
<dbReference type="GO" id="GO:0031146">
    <property type="term" value="P:SCF-dependent proteasomal ubiquitin-dependent protein catabolic process"/>
    <property type="evidence" value="ECO:0007669"/>
    <property type="project" value="TreeGrafter"/>
</dbReference>
<sequence length="2436" mass="280288">MPSKNPPLGSPPPPAGSPSPTQRRRAVLQVPLELDPDSASILSSSQSLSSLQGLSQIEINDDSKPLINCKGQKSRRMTAAQKRQVKSDAIKRELMELKTEIKQRGKMTIDERAEVIKTTVAKEIEKEHHIPFIPPPTNIKYPNLNTFDSTFPPYLNTVLYHPTSSSPDSDSSYRSVADVDPPYYLYPNHSHPYGKPSPTIDLSHWHLDDINLRQIISHNTHFQTLVVANTIHFYDNRLKMFASSSSKLTSLLIPNLPKLSPYGIKSFFEVSLCQLMHLDLSNNPQLDDSSLLIPVKFCSSTLTSVKVHHCTPLTDMSIGTLASCPNLISLEASHLPHITDLSMSAIMRKCQNLRHLNISHNKGITGSCFVGKSGGGLTTANVHSLQYLDISYCKHLVEGTLYFIGAGLIDLETLIISHYTALRPNEVESLAASTALHLKHLDLSAWDISEKHWEPTNEDEDKKDLEPDDGGGIHPENLVVMSHTLTNLLTLNLKCSKHDSTLTASSIAALFRIETLTDVNLGYNTHVSDAAFNISSPNVALKHLRIHGCLNVSIQALKVIGANFPSLETLDAPDTELLHTSDQLGVRPTELFKLYQNLTYVDFSSSYKVDDDFVLPLVVNNHTLETLNLGKLDETEMGVVHPSHFTTKTFVNVAQHCQNMKSLTLLHSSNFGNFHSSGIHHPPVGSLPNLLHLNLSGHKHLTTQSLIHMCHTGPQLLSLKVTMCPQIQHSSKISNVLAQSYCYIAVSPPPFCGFEAVEEMSSMYYRDAYFARIQLERESVALIMKNYKCWKRNVLWQWWSSAKKIKKAFRAYKFKASCREYVKFTTKLKKQRARTRAKRQAIFMRMFNKIKKSAINIQRVYRGHDARCVVNFILDKIDAATAIQAAWRGVRCRMEDHIWIKRKKAELSRLEDLIESGVFLPKPSDPFEIDPRIRKDMPVLKKLVQEEMEKEPPMTFNKDPQPRRFDEEPYVELPFDRRLPIYGGVKDDAYSMDLEGKKGVHVFGGSLWPPGNLVKAENEMADFFDPTKTHYQNYCEMLESKNDPNYDPYNPMPDHLPHPKCTLCSKRYMSLTCTQCCTSYCVQCSNHIHSKPAKKHHTVVQYHHQYQKPKRDEGIIPHINSAKLASKKMLALTDMAQNDAELKKIEEAKKLEQEMEAEEDELRMKAKEAAATEQRLHDAANTLQGFAVHCVHTSKMRKYMEALNKAVVTHDLETQTQTTEIMKIQKIFRGFSVRQYFKTWKCDVTAFPPMEGGKEIAAKRVNVDFANRREYERSEQIETVDELKVELQEMTDVESDWCHKEMEKYEDLLEVYKAKSKVLESEEAILRAEVAKLQVRSMAYHKKSMEMKMHGARKTHNTNLIDGINTSLRWLLGHLRQTVRRNVQSKVQSGWVAKHLRWIDSETKILKRLLKFINARNEVVKDEVDTHYYKEWLVQAQERIVKRLVTYDTEQESILEKTLFRLGEEKDHGKGDRDNVIEILRLLHWHRQFDAERVGSELIRMTCQPQSDESLMHLERSAKCKAKQQRLVEEVLPGLVQSLGHSNGEEDALLAQVVVFKKDEKGLGRHNIKEIQAVLKDPPKARRVFSEEKWMDMFRSQPWLTRQNAEEGRLDDVRKNLRRDLMKRKTILEKQRKEVELEKEGVIEQEKKIVEMLEKAEDPKLDSELEKRDLRTAAETLRQEIDSDAQNKLRREEKLKEEEDKLQAEIDVLDKDQAEAEDRLSKQKDAIEAFKNSELKEDEIIIEQIRKEKEEIEKEEEMMRKKEEIQGEEEGAGRTSGMEAHLAAKAKLAKRRAELEEREERFKEAMERREGFYANATKEAEEELRQRKLKDLQLDIRERKVAVIKAQKELEQQLAEEAEAEKAAEAAREKANWQANQADEDIKSLGVAGMDATGRKKKGLSTTVKQFLRKKAGTRDNPEELQMVSTIKKRMKVKGGQVEAIRHIKFTVGNSETDDFTAKQSKLQSEGMPFFRRIGREIGLHDQIVIWVEKTVDQEEFLTDLELAHTNPDNGNYVNLLEEGWERSGHPKMRGESPNDPFFCVWFFKGGENSENLPIGDLNLSYTLGEEEELTREGFEMIDISFIEFGFGDMNLWIRRVERSSVPTFANSAHVAKELHECRKMLSKNPDDVNLQDMEEKLQRKLHAAQVHEDESRDNQDNPIKYTMEFLALNPGELEQLITYFSYIDLDRDGFIMMEEFCEWLDMPMSDYVSHIFNITDALDDHHRLDFGEFIKAVATFNMLQGEEVLKLLFAMFDPDGQGFITGEELLEILSVLNPYARGRTTRTLKEFDLPKTNKVTYTMVKNLHIGYPNMFHPAFHFQDIVRKKIFGLPWWERKLRKYMATKNKLRSAQMTSQQVDKAKEVREERRERKAQRKVKRIDMARADKSQFVRALFIAKNVADALMPDIDIGNGKSMNVFTNMEEEEMERKRKEEEAAF</sequence>
<dbReference type="InterPro" id="IPR032675">
    <property type="entry name" value="LRR_dom_sf"/>
</dbReference>
<dbReference type="InterPro" id="IPR002048">
    <property type="entry name" value="EF_hand_dom"/>
</dbReference>
<feature type="region of interest" description="Disordered" evidence="2">
    <location>
        <begin position="1753"/>
        <end position="1785"/>
    </location>
</feature>
<dbReference type="InterPro" id="IPR000048">
    <property type="entry name" value="IQ_motif_EF-hand-BS"/>
</dbReference>
<dbReference type="InterPro" id="IPR006553">
    <property type="entry name" value="Leu-rich_rpt_Cys-con_subtyp"/>
</dbReference>
<dbReference type="SUPFAM" id="SSF52047">
    <property type="entry name" value="RNI-like"/>
    <property type="match status" value="2"/>
</dbReference>
<dbReference type="EMBL" id="BRXW01000289">
    <property type="protein sequence ID" value="GMI17398.1"/>
    <property type="molecule type" value="Genomic_DNA"/>
</dbReference>
<evidence type="ECO:0000259" key="3">
    <source>
        <dbReference type="PROSITE" id="PS50222"/>
    </source>
</evidence>
<dbReference type="Pfam" id="PF00612">
    <property type="entry name" value="IQ"/>
    <property type="match status" value="3"/>
</dbReference>
<evidence type="ECO:0000313" key="4">
    <source>
        <dbReference type="EMBL" id="GMI17398.1"/>
    </source>
</evidence>
<dbReference type="PROSITE" id="PS50096">
    <property type="entry name" value="IQ"/>
    <property type="match status" value="3"/>
</dbReference>
<accession>A0A9W7FSE1</accession>
<dbReference type="SMART" id="SM00054">
    <property type="entry name" value="EFh"/>
    <property type="match status" value="2"/>
</dbReference>
<dbReference type="SUPFAM" id="SSF47473">
    <property type="entry name" value="EF-hand"/>
    <property type="match status" value="1"/>
</dbReference>
<dbReference type="Gene3D" id="1.20.5.190">
    <property type="match status" value="1"/>
</dbReference>